<protein>
    <submittedName>
        <fullName evidence="2">Uncharacterized protein</fullName>
    </submittedName>
</protein>
<feature type="signal peptide" evidence="1">
    <location>
        <begin position="1"/>
        <end position="23"/>
    </location>
</feature>
<feature type="chain" id="PRO_5037707015" evidence="1">
    <location>
        <begin position="24"/>
        <end position="260"/>
    </location>
</feature>
<reference evidence="2" key="1">
    <citation type="submission" date="2020-04" db="EMBL/GenBank/DDBJ databases">
        <authorList>
            <person name="Zhang T."/>
        </authorList>
    </citation>
    <scope>NUCLEOTIDE SEQUENCE</scope>
    <source>
        <strain evidence="2">HKST-UBA01</strain>
    </source>
</reference>
<proteinExistence type="predicted"/>
<evidence type="ECO:0000313" key="3">
    <source>
        <dbReference type="Proteomes" id="UP000697710"/>
    </source>
</evidence>
<dbReference type="Proteomes" id="UP000697710">
    <property type="component" value="Unassembled WGS sequence"/>
</dbReference>
<evidence type="ECO:0000313" key="2">
    <source>
        <dbReference type="EMBL" id="MCA9727168.1"/>
    </source>
</evidence>
<organism evidence="2 3">
    <name type="scientific">Eiseniibacteriota bacterium</name>
    <dbReference type="NCBI Taxonomy" id="2212470"/>
    <lineage>
        <taxon>Bacteria</taxon>
        <taxon>Candidatus Eiseniibacteriota</taxon>
    </lineage>
</organism>
<name>A0A956RNK1_UNCEI</name>
<comment type="caution">
    <text evidence="2">The sequence shown here is derived from an EMBL/GenBank/DDBJ whole genome shotgun (WGS) entry which is preliminary data.</text>
</comment>
<reference evidence="2" key="2">
    <citation type="journal article" date="2021" name="Microbiome">
        <title>Successional dynamics and alternative stable states in a saline activated sludge microbial community over 9 years.</title>
        <authorList>
            <person name="Wang Y."/>
            <person name="Ye J."/>
            <person name="Ju F."/>
            <person name="Liu L."/>
            <person name="Boyd J.A."/>
            <person name="Deng Y."/>
            <person name="Parks D.H."/>
            <person name="Jiang X."/>
            <person name="Yin X."/>
            <person name="Woodcroft B.J."/>
            <person name="Tyson G.W."/>
            <person name="Hugenholtz P."/>
            <person name="Polz M.F."/>
            <person name="Zhang T."/>
        </authorList>
    </citation>
    <scope>NUCLEOTIDE SEQUENCE</scope>
    <source>
        <strain evidence="2">HKST-UBA01</strain>
    </source>
</reference>
<dbReference type="AlphaFoldDB" id="A0A956RNK1"/>
<gene>
    <name evidence="2" type="ORF">KC729_05745</name>
</gene>
<dbReference type="EMBL" id="JAGQHR010000120">
    <property type="protein sequence ID" value="MCA9727168.1"/>
    <property type="molecule type" value="Genomic_DNA"/>
</dbReference>
<evidence type="ECO:0000256" key="1">
    <source>
        <dbReference type="SAM" id="SignalP"/>
    </source>
</evidence>
<keyword evidence="1" id="KW-0732">Signal</keyword>
<accession>A0A956RNK1</accession>
<sequence length="260" mass="27047">MRILLRVLFTLLCSWVCCQTALAGPNAGGTLILALSEGTAYSPDIDYCQSVTATSCEAAVYNTGSAYEGETVVLNCLAAFPVAGRLAGITFGVNYDPNSVAVIDFGACGDFELPDPSWPVPLSGTAVTWSFRRTEQLVPVYWFAAYSYNYAVPYSLTLRIHPTQGGNFADDSVPAVLDPIEGFGAFGFNDAGALPCPVVGEPTGACCFADGTCSVETEADCATAGGSYQGNDTTCEPNPCDQPTGACCFADGSCSIQTSA</sequence>
<feature type="non-terminal residue" evidence="2">
    <location>
        <position position="260"/>
    </location>
</feature>